<feature type="domain" description="Pterin-binding" evidence="9">
    <location>
        <begin position="111"/>
        <end position="364"/>
    </location>
</feature>
<dbReference type="EMBL" id="BAAAFE010000007">
    <property type="protein sequence ID" value="GAA0865234.1"/>
    <property type="molecule type" value="Genomic_DNA"/>
</dbReference>
<evidence type="ECO:0000313" key="10">
    <source>
        <dbReference type="EMBL" id="GAA0865234.1"/>
    </source>
</evidence>
<dbReference type="InterPro" id="IPR000489">
    <property type="entry name" value="Pterin-binding_dom"/>
</dbReference>
<evidence type="ECO:0000256" key="7">
    <source>
        <dbReference type="ARBA" id="ARBA00022842"/>
    </source>
</evidence>
<evidence type="ECO:0000256" key="6">
    <source>
        <dbReference type="ARBA" id="ARBA00022723"/>
    </source>
</evidence>
<comment type="cofactor">
    <cofactor evidence="2">
        <name>Mg(2+)</name>
        <dbReference type="ChEBI" id="CHEBI:18420"/>
    </cofactor>
</comment>
<dbReference type="PROSITE" id="PS00792">
    <property type="entry name" value="DHPS_1"/>
    <property type="match status" value="1"/>
</dbReference>
<keyword evidence="8" id="KW-0289">Folate biosynthesis</keyword>
<dbReference type="CDD" id="cd00739">
    <property type="entry name" value="DHPS"/>
    <property type="match status" value="1"/>
</dbReference>
<evidence type="ECO:0000256" key="1">
    <source>
        <dbReference type="ARBA" id="ARBA00000012"/>
    </source>
</evidence>
<dbReference type="InterPro" id="IPR011005">
    <property type="entry name" value="Dihydropteroate_synth-like_sf"/>
</dbReference>
<evidence type="ECO:0000256" key="4">
    <source>
        <dbReference type="ARBA" id="ARBA00012458"/>
    </source>
</evidence>
<dbReference type="RefSeq" id="WP_215353582.1">
    <property type="nucleotide sequence ID" value="NZ_BAAAFE010000007.1"/>
</dbReference>
<dbReference type="InterPro" id="IPR045031">
    <property type="entry name" value="DHP_synth-like"/>
</dbReference>
<evidence type="ECO:0000256" key="3">
    <source>
        <dbReference type="ARBA" id="ARBA00004763"/>
    </source>
</evidence>
<comment type="caution">
    <text evidence="10">The sequence shown here is derived from an EMBL/GenBank/DDBJ whole genome shotgun (WGS) entry which is preliminary data.</text>
</comment>
<evidence type="ECO:0000256" key="8">
    <source>
        <dbReference type="ARBA" id="ARBA00022909"/>
    </source>
</evidence>
<evidence type="ECO:0000256" key="2">
    <source>
        <dbReference type="ARBA" id="ARBA00001946"/>
    </source>
</evidence>
<dbReference type="PANTHER" id="PTHR20941">
    <property type="entry name" value="FOLATE SYNTHESIS PROTEINS"/>
    <property type="match status" value="1"/>
</dbReference>
<dbReference type="PANTHER" id="PTHR20941:SF1">
    <property type="entry name" value="FOLIC ACID SYNTHESIS PROTEIN FOL1"/>
    <property type="match status" value="1"/>
</dbReference>
<reference evidence="11" key="1">
    <citation type="journal article" date="2019" name="Int. J. Syst. Evol. Microbiol.">
        <title>The Global Catalogue of Microorganisms (GCM) 10K type strain sequencing project: providing services to taxonomists for standard genome sequencing and annotation.</title>
        <authorList>
            <consortium name="The Broad Institute Genomics Platform"/>
            <consortium name="The Broad Institute Genome Sequencing Center for Infectious Disease"/>
            <person name="Wu L."/>
            <person name="Ma J."/>
        </authorList>
    </citation>
    <scope>NUCLEOTIDE SEQUENCE [LARGE SCALE GENOMIC DNA]</scope>
    <source>
        <strain evidence="11">JCM 15910</strain>
    </source>
</reference>
<dbReference type="Pfam" id="PF00809">
    <property type="entry name" value="Pterin_bind"/>
    <property type="match status" value="1"/>
</dbReference>
<evidence type="ECO:0000313" key="11">
    <source>
        <dbReference type="Proteomes" id="UP001500738"/>
    </source>
</evidence>
<protein>
    <recommendedName>
        <fullName evidence="4">dihydropteroate synthase</fullName>
        <ecNumber evidence="4">2.5.1.15</ecNumber>
    </recommendedName>
</protein>
<keyword evidence="6" id="KW-0479">Metal-binding</keyword>
<comment type="pathway">
    <text evidence="3">Cofactor biosynthesis; tetrahydrofolate biosynthesis; 7,8-dihydrofolate from 2-amino-4-hydroxy-6-hydroxymethyl-7,8-dihydropteridine diphosphate and 4-aminobenzoate: step 1/2.</text>
</comment>
<dbReference type="Gene3D" id="3.20.20.20">
    <property type="entry name" value="Dihydropteroate synthase-like"/>
    <property type="match status" value="1"/>
</dbReference>
<keyword evidence="5" id="KW-0808">Transferase</keyword>
<keyword evidence="7" id="KW-0460">Magnesium</keyword>
<dbReference type="Proteomes" id="UP001500738">
    <property type="component" value="Unassembled WGS sequence"/>
</dbReference>
<dbReference type="InterPro" id="IPR006390">
    <property type="entry name" value="DHP_synth_dom"/>
</dbReference>
<sequence length="378" mass="40014">MFQPLTKSDFGKTWEEARVYCRPVCFVDRRHELDEACLRIADTLLWFAAWHVSLRDTDEVRSAIVPVPELDAWIAAMPDRLAAAATAQRAAVARPRGALQLGERMVRLNEPQIMGILNVTPDSFSDGGKHVDAAAVGEAGYALASAGAAIVDVGGESTRPGAPLVWEGDEIQRVEGVVAALAKGGVAVSIDTRKAAVMEAALAAGATVVNDISALRYDERAMEVVARAGCPVVLMHAPSAKSDPHEGGAYSHILFDVYDMLAERIAACTAAGIDPAKIIVDPGLGFGKGVADNLALVNGVALFHTLGCPVLFGASRKRMIGALDNEAPTDQRLGGSVALHYQAATQGAQLLRVHDVAETRQALRVWRGLRDAALTGQD</sequence>
<gene>
    <name evidence="10" type="primary">folP</name>
    <name evidence="10" type="ORF">GCM10009115_23000</name>
</gene>
<organism evidence="10 11">
    <name type="scientific">Sphingopyxis soli</name>
    <dbReference type="NCBI Taxonomy" id="592051"/>
    <lineage>
        <taxon>Bacteria</taxon>
        <taxon>Pseudomonadati</taxon>
        <taxon>Pseudomonadota</taxon>
        <taxon>Alphaproteobacteria</taxon>
        <taxon>Sphingomonadales</taxon>
        <taxon>Sphingomonadaceae</taxon>
        <taxon>Sphingopyxis</taxon>
    </lineage>
</organism>
<dbReference type="PROSITE" id="PS00793">
    <property type="entry name" value="DHPS_2"/>
    <property type="match status" value="1"/>
</dbReference>
<comment type="catalytic activity">
    <reaction evidence="1">
        <text>(7,8-dihydropterin-6-yl)methyl diphosphate + 4-aminobenzoate = 7,8-dihydropteroate + diphosphate</text>
        <dbReference type="Rhea" id="RHEA:19949"/>
        <dbReference type="ChEBI" id="CHEBI:17836"/>
        <dbReference type="ChEBI" id="CHEBI:17839"/>
        <dbReference type="ChEBI" id="CHEBI:33019"/>
        <dbReference type="ChEBI" id="CHEBI:72950"/>
        <dbReference type="EC" id="2.5.1.15"/>
    </reaction>
</comment>
<dbReference type="SUPFAM" id="SSF51717">
    <property type="entry name" value="Dihydropteroate synthetase-like"/>
    <property type="match status" value="1"/>
</dbReference>
<evidence type="ECO:0000259" key="9">
    <source>
        <dbReference type="PROSITE" id="PS50972"/>
    </source>
</evidence>
<accession>A0ABP3XHY8</accession>
<dbReference type="PROSITE" id="PS50972">
    <property type="entry name" value="PTERIN_BINDING"/>
    <property type="match status" value="1"/>
</dbReference>
<proteinExistence type="predicted"/>
<name>A0ABP3XHY8_9SPHN</name>
<dbReference type="EC" id="2.5.1.15" evidence="4"/>
<dbReference type="NCBIfam" id="TIGR01496">
    <property type="entry name" value="DHPS"/>
    <property type="match status" value="1"/>
</dbReference>
<evidence type="ECO:0000256" key="5">
    <source>
        <dbReference type="ARBA" id="ARBA00022679"/>
    </source>
</evidence>
<keyword evidence="11" id="KW-1185">Reference proteome</keyword>